<dbReference type="PANTHER" id="PTHR10157:SF23">
    <property type="entry name" value="MOXD1 HOMOLOG 1"/>
    <property type="match status" value="1"/>
</dbReference>
<feature type="region of interest" description="Disordered" evidence="2">
    <location>
        <begin position="1140"/>
        <end position="1203"/>
    </location>
</feature>
<dbReference type="SMART" id="SM00664">
    <property type="entry name" value="DoH"/>
    <property type="match status" value="2"/>
</dbReference>
<dbReference type="Gene3D" id="2.60.120.310">
    <property type="entry name" value="Copper type II, ascorbate-dependent monooxygenase, N-terminal domain"/>
    <property type="match status" value="1"/>
</dbReference>
<feature type="transmembrane region" description="Helical" evidence="3">
    <location>
        <begin position="1012"/>
        <end position="1032"/>
    </location>
</feature>
<protein>
    <recommendedName>
        <fullName evidence="5">DOMON domain-containing protein</fullName>
    </recommendedName>
</protein>
<feature type="transmembrane region" description="Helical" evidence="3">
    <location>
        <begin position="983"/>
        <end position="1000"/>
    </location>
</feature>
<dbReference type="Pfam" id="PF03351">
    <property type="entry name" value="DOMON"/>
    <property type="match status" value="2"/>
</dbReference>
<reference evidence="6" key="1">
    <citation type="submission" date="2021-01" db="EMBL/GenBank/DDBJ databases">
        <authorList>
            <person name="Corre E."/>
            <person name="Pelletier E."/>
            <person name="Niang G."/>
            <person name="Scheremetjew M."/>
            <person name="Finn R."/>
            <person name="Kale V."/>
            <person name="Holt S."/>
            <person name="Cochrane G."/>
            <person name="Meng A."/>
            <person name="Brown T."/>
            <person name="Cohen L."/>
        </authorList>
    </citation>
    <scope>NUCLEOTIDE SEQUENCE</scope>
    <source>
        <strain evidence="6">CCMP147</strain>
    </source>
</reference>
<dbReference type="InterPro" id="IPR000945">
    <property type="entry name" value="DBH-like"/>
</dbReference>
<dbReference type="InterPro" id="IPR024548">
    <property type="entry name" value="Cu2_monoox_C"/>
</dbReference>
<feature type="transmembrane region" description="Helical" evidence="3">
    <location>
        <begin position="956"/>
        <end position="976"/>
    </location>
</feature>
<dbReference type="GO" id="GO:0005507">
    <property type="term" value="F:copper ion binding"/>
    <property type="evidence" value="ECO:0007669"/>
    <property type="project" value="InterPro"/>
</dbReference>
<sequence length="1203" mass="131314">MRQQKIRASLLAATLSLAAASSSSSSAPARRERLRGLRRLGTNNADEQNQPSLPAFDRSVEFSGGGEGCANFAWTVDRDEDGNGTWTASFESGVGADWVAIGLSPDGGMRGSDVLAVVPTSGTTGEANDTYRVLDMHVPSYDKLEGGSLTSPPTPENDVHGQDVELLVAQRNGDGRIRAVVRRKLGVFTGDDAQSGAQEAREEDLPIVDGRQHVICASGPMTTEGDGGGDGVAVGTEMRMGYHGHRRGAAYVNLVRDDDEDGAKNDDQKKGATASAAAEGHNSVLGNLMLERTMQVPGSGCADVKWTVDRVSRKLVLSFRSDVGADYVGIGLSEFGSMKGSDIAIVKRIPDGKGGVGFEVEDTISTDFVRPRKDTLQNVELLHANIDEHGRIRAVIRRDLDTCDRDDLAVGSYKQYLICASGQMDDAGDILYHGPARRGMALVNLAVDEELLFNRNLPSSDEVGVGVAPSSFVGSEGEGTAQEEGNKADPGLTFHEGDASGSPVAIDVQMPGVTLNSKEKTHYMCRIFTLPTNVRTVAYESVWGADGATVSADTQQPDYLHHQSLFQCEDGVDLPSQDENGVFDCLDAMPNCDAKINYAKSRVLTAPSGIHIPLEKGTYLLLVHYDNPRGMPIRDDRSGLRLWAEPPNMPSSTTPGQVMIGNANLDSIRIPAASSSSSQQEYEIQFQISGEATRDVLPPSGVQVFASGMHMHKMATRSRLSVIRNGVHVMDAFDTLSYDFDMQTPTWKPWRLLPGDALIMTCSYRRHPDHMVEGGLRTSDEMCLFGLAFAPALPQSVTGVGFAVEKGEPFRRSFLGPISEVESTDSRWSFHYLNYSAANYEPDPVTWDGVVPLNEHRSDLCELVVRDRGKMPRIVPSEATIAGQIVLIGTFFFVVLTGMWSRIREMKCERKRRNAVIYLGQLLFGTVALPFFIVALDEVFHPQSSFDAVNPNSFTAVRTLLVAQTLLFLLELFYRIGVRAEVAAHHLFTSGLVIFLHVALDKSYAFHAVFKMGVLLMLMALTDHPVNLALLLKNLGYAHRKWWPRLCRAAGVLYIIAKLVLAGLTINAMVETARGEDASWRIPNHSFSRWMPDGGGDETMSATTVIAVTAVLLLGLLSSQMYVGFVLWKLGGIYERRRLQQQQGKTSEERGTFKKAGSFKTTTRRRRSSRQQVLPDGTDRTGDLSEEEETEHPMRLSESLAGA</sequence>
<feature type="domain" description="DOMON" evidence="5">
    <location>
        <begin position="300"/>
        <end position="422"/>
    </location>
</feature>
<keyword evidence="3" id="KW-1133">Transmembrane helix</keyword>
<dbReference type="Gene3D" id="2.60.120.230">
    <property type="match status" value="1"/>
</dbReference>
<evidence type="ECO:0000256" key="4">
    <source>
        <dbReference type="SAM" id="SignalP"/>
    </source>
</evidence>
<keyword evidence="3" id="KW-0812">Transmembrane</keyword>
<gene>
    <name evidence="6" type="ORF">TDUB1175_LOCUS14912</name>
</gene>
<dbReference type="CDD" id="cd09631">
    <property type="entry name" value="DOMON_DOH"/>
    <property type="match status" value="2"/>
</dbReference>
<dbReference type="PROSITE" id="PS50836">
    <property type="entry name" value="DOMON"/>
    <property type="match status" value="2"/>
</dbReference>
<dbReference type="GO" id="GO:0004500">
    <property type="term" value="F:dopamine beta-monooxygenase activity"/>
    <property type="evidence" value="ECO:0007669"/>
    <property type="project" value="InterPro"/>
</dbReference>
<dbReference type="SUPFAM" id="SSF49742">
    <property type="entry name" value="PHM/PNGase F"/>
    <property type="match status" value="2"/>
</dbReference>
<evidence type="ECO:0000256" key="2">
    <source>
        <dbReference type="SAM" id="MobiDB-lite"/>
    </source>
</evidence>
<evidence type="ECO:0000256" key="3">
    <source>
        <dbReference type="SAM" id="Phobius"/>
    </source>
</evidence>
<organism evidence="6">
    <name type="scientific">Pseudictyota dubia</name>
    <dbReference type="NCBI Taxonomy" id="2749911"/>
    <lineage>
        <taxon>Eukaryota</taxon>
        <taxon>Sar</taxon>
        <taxon>Stramenopiles</taxon>
        <taxon>Ochrophyta</taxon>
        <taxon>Bacillariophyta</taxon>
        <taxon>Mediophyceae</taxon>
        <taxon>Biddulphiophycidae</taxon>
        <taxon>Eupodiscales</taxon>
        <taxon>Odontellaceae</taxon>
        <taxon>Pseudictyota</taxon>
    </lineage>
</organism>
<dbReference type="InterPro" id="IPR005018">
    <property type="entry name" value="DOMON_domain"/>
</dbReference>
<keyword evidence="1" id="KW-1015">Disulfide bond</keyword>
<evidence type="ECO:0000256" key="1">
    <source>
        <dbReference type="ARBA" id="ARBA00023157"/>
    </source>
</evidence>
<feature type="transmembrane region" description="Helical" evidence="3">
    <location>
        <begin position="1052"/>
        <end position="1070"/>
    </location>
</feature>
<keyword evidence="4" id="KW-0732">Signal</keyword>
<feature type="transmembrane region" description="Helical" evidence="3">
    <location>
        <begin position="915"/>
        <end position="936"/>
    </location>
</feature>
<evidence type="ECO:0000313" key="6">
    <source>
        <dbReference type="EMBL" id="CAD8316119.1"/>
    </source>
</evidence>
<accession>A0A7R9W8P1</accession>
<name>A0A7R9W8P1_9STRA</name>
<feature type="signal peptide" evidence="4">
    <location>
        <begin position="1"/>
        <end position="20"/>
    </location>
</feature>
<evidence type="ECO:0000259" key="5">
    <source>
        <dbReference type="PROSITE" id="PS50836"/>
    </source>
</evidence>
<dbReference type="InterPro" id="IPR014784">
    <property type="entry name" value="Cu2_ascorb_mOase-like_C"/>
</dbReference>
<dbReference type="InterPro" id="IPR036939">
    <property type="entry name" value="Cu2_ascorb_mOase_N_sf"/>
</dbReference>
<dbReference type="PANTHER" id="PTHR10157">
    <property type="entry name" value="DOPAMINE BETA HYDROXYLASE RELATED"/>
    <property type="match status" value="1"/>
</dbReference>
<feature type="region of interest" description="Disordered" evidence="2">
    <location>
        <begin position="471"/>
        <end position="494"/>
    </location>
</feature>
<dbReference type="Pfam" id="PF03712">
    <property type="entry name" value="Cu2_monoox_C"/>
    <property type="match status" value="1"/>
</dbReference>
<feature type="transmembrane region" description="Helical" evidence="3">
    <location>
        <begin position="1105"/>
        <end position="1128"/>
    </location>
</feature>
<feature type="transmembrane region" description="Helical" evidence="3">
    <location>
        <begin position="881"/>
        <end position="903"/>
    </location>
</feature>
<feature type="region of interest" description="Disordered" evidence="2">
    <location>
        <begin position="259"/>
        <end position="278"/>
    </location>
</feature>
<feature type="chain" id="PRO_5031227272" description="DOMON domain-containing protein" evidence="4">
    <location>
        <begin position="21"/>
        <end position="1203"/>
    </location>
</feature>
<keyword evidence="3" id="KW-0472">Membrane</keyword>
<dbReference type="InterPro" id="IPR008977">
    <property type="entry name" value="PHM/PNGase_F_dom_sf"/>
</dbReference>
<proteinExistence type="predicted"/>
<dbReference type="AlphaFoldDB" id="A0A7R9W8P1"/>
<feature type="domain" description="DOMON" evidence="5">
    <location>
        <begin position="68"/>
        <end position="219"/>
    </location>
</feature>
<dbReference type="InterPro" id="IPR045266">
    <property type="entry name" value="DOH_DOMON"/>
</dbReference>
<dbReference type="EMBL" id="HBED01029763">
    <property type="protein sequence ID" value="CAD8316119.1"/>
    <property type="molecule type" value="Transcribed_RNA"/>
</dbReference>